<organism evidence="1 2">
    <name type="scientific">Carya illinoinensis</name>
    <name type="common">Pecan</name>
    <dbReference type="NCBI Taxonomy" id="32201"/>
    <lineage>
        <taxon>Eukaryota</taxon>
        <taxon>Viridiplantae</taxon>
        <taxon>Streptophyta</taxon>
        <taxon>Embryophyta</taxon>
        <taxon>Tracheophyta</taxon>
        <taxon>Spermatophyta</taxon>
        <taxon>Magnoliopsida</taxon>
        <taxon>eudicotyledons</taxon>
        <taxon>Gunneridae</taxon>
        <taxon>Pentapetalae</taxon>
        <taxon>rosids</taxon>
        <taxon>fabids</taxon>
        <taxon>Fagales</taxon>
        <taxon>Juglandaceae</taxon>
        <taxon>Carya</taxon>
    </lineage>
</organism>
<keyword evidence="2" id="KW-1185">Reference proteome</keyword>
<proteinExistence type="predicted"/>
<protein>
    <submittedName>
        <fullName evidence="1">Uncharacterized protein</fullName>
    </submittedName>
</protein>
<evidence type="ECO:0000313" key="1">
    <source>
        <dbReference type="EMBL" id="KAG6632561.1"/>
    </source>
</evidence>
<name>A0A8T1NSB8_CARIL</name>
<dbReference type="Proteomes" id="UP000811609">
    <property type="component" value="Chromosome 13"/>
</dbReference>
<dbReference type="EMBL" id="CM031821">
    <property type="protein sequence ID" value="KAG6632561.1"/>
    <property type="molecule type" value="Genomic_DNA"/>
</dbReference>
<evidence type="ECO:0000313" key="2">
    <source>
        <dbReference type="Proteomes" id="UP000811609"/>
    </source>
</evidence>
<dbReference type="AlphaFoldDB" id="A0A8T1NSB8"/>
<accession>A0A8T1NSB8</accession>
<sequence length="121" mass="12998">MTFDSTIFSQKSTLSPNPIIYSADSSHLPVSQIGSISSLTLSVDNTYLVSKLSVNLLSVVQLCELGLKLTFSNAGVDVHDPRTGQLIRIGHKIGHLFELASLQLRSHLSLSIVAVAISSHL</sequence>
<gene>
    <name evidence="1" type="ORF">CIPAW_13G167900</name>
</gene>
<reference evidence="1" key="1">
    <citation type="submission" date="2020-12" db="EMBL/GenBank/DDBJ databases">
        <title>WGS assembly of Carya illinoinensis cv. Pawnee.</title>
        <authorList>
            <person name="Platts A."/>
            <person name="Shu S."/>
            <person name="Wright S."/>
            <person name="Barry K."/>
            <person name="Edger P."/>
            <person name="Pires J.C."/>
            <person name="Schmutz J."/>
        </authorList>
    </citation>
    <scope>NUCLEOTIDE SEQUENCE</scope>
    <source>
        <tissue evidence="1">Leaf</tissue>
    </source>
</reference>
<comment type="caution">
    <text evidence="1">The sequence shown here is derived from an EMBL/GenBank/DDBJ whole genome shotgun (WGS) entry which is preliminary data.</text>
</comment>